<evidence type="ECO:0000256" key="1">
    <source>
        <dbReference type="SAM" id="MobiDB-lite"/>
    </source>
</evidence>
<proteinExistence type="predicted"/>
<feature type="chain" id="PRO_5004100921" evidence="2">
    <location>
        <begin position="34"/>
        <end position="240"/>
    </location>
</feature>
<gene>
    <name evidence="3" type="ORF">PANT_10d00100</name>
</gene>
<dbReference type="InterPro" id="IPR016135">
    <property type="entry name" value="UBQ-conjugating_enzyme/RWD"/>
</dbReference>
<feature type="compositionally biased region" description="Low complexity" evidence="1">
    <location>
        <begin position="115"/>
        <end position="168"/>
    </location>
</feature>
<keyword evidence="2" id="KW-0732">Signal</keyword>
<organism evidence="3 4">
    <name type="scientific">Pseudozyma antarctica (strain T-34)</name>
    <name type="common">Yeast</name>
    <name type="synonym">Candida antarctica</name>
    <dbReference type="NCBI Taxonomy" id="1151754"/>
    <lineage>
        <taxon>Eukaryota</taxon>
        <taxon>Fungi</taxon>
        <taxon>Dikarya</taxon>
        <taxon>Basidiomycota</taxon>
        <taxon>Ustilaginomycotina</taxon>
        <taxon>Ustilaginomycetes</taxon>
        <taxon>Ustilaginales</taxon>
        <taxon>Ustilaginaceae</taxon>
        <taxon>Moesziomyces</taxon>
    </lineage>
</organism>
<feature type="signal peptide" evidence="2">
    <location>
        <begin position="1"/>
        <end position="33"/>
    </location>
</feature>
<protein>
    <submittedName>
        <fullName evidence="3">Transcription factor</fullName>
    </submittedName>
</protein>
<evidence type="ECO:0000313" key="4">
    <source>
        <dbReference type="Proteomes" id="UP000011976"/>
    </source>
</evidence>
<feature type="compositionally biased region" description="Polar residues" evidence="1">
    <location>
        <begin position="197"/>
        <end position="209"/>
    </location>
</feature>
<dbReference type="AlphaFoldDB" id="M9MFE1"/>
<evidence type="ECO:0000313" key="3">
    <source>
        <dbReference type="EMBL" id="GAC74267.1"/>
    </source>
</evidence>
<sequence>MRLARRILATGGNELLLSCLVLTCLLFLWHASTQETERLIADPAPGISATPHEDNLRYFDVVISGPTQSPFEVCDPCIPASLHPCNQAASSVSSSSCPRNTPCPRQRCASSQRFTTPTSTSSAASVSTSSKTSGPQHSRSAPSSSPSKPCSPRQTRTTRSQTTSPNTTRRTKRGEYPLHPPRISSLVHAELTPPTPSYSARQSHRGQQTVDSLVRKVIPSASVFPHVQPHAHAFSLSLPN</sequence>
<reference evidence="4" key="1">
    <citation type="journal article" date="2013" name="Genome Announc.">
        <title>Genome sequence of the basidiomycetous yeast Pseudozyma antarctica T-34, a producer of the glycolipid biosurfactants mannosylerythritol lipids.</title>
        <authorList>
            <person name="Morita T."/>
            <person name="Koike H."/>
            <person name="Koyama Y."/>
            <person name="Hagiwara H."/>
            <person name="Ito E."/>
            <person name="Fukuoka T."/>
            <person name="Imura T."/>
            <person name="Machida M."/>
            <person name="Kitamoto D."/>
        </authorList>
    </citation>
    <scope>NUCLEOTIDE SEQUENCE [LARGE SCALE GENOMIC DNA]</scope>
    <source>
        <strain evidence="4">T-34</strain>
    </source>
</reference>
<dbReference type="Gene3D" id="3.10.110.10">
    <property type="entry name" value="Ubiquitin Conjugating Enzyme"/>
    <property type="match status" value="1"/>
</dbReference>
<evidence type="ECO:0000256" key="2">
    <source>
        <dbReference type="SAM" id="SignalP"/>
    </source>
</evidence>
<dbReference type="STRING" id="1151754.M9MFE1"/>
<accession>M9MFE1</accession>
<feature type="region of interest" description="Disordered" evidence="1">
    <location>
        <begin position="106"/>
        <end position="209"/>
    </location>
</feature>
<dbReference type="EMBL" id="DF196776">
    <property type="protein sequence ID" value="GAC74267.1"/>
    <property type="molecule type" value="Genomic_DNA"/>
</dbReference>
<dbReference type="Proteomes" id="UP000011976">
    <property type="component" value="Unassembled WGS sequence"/>
</dbReference>
<name>M9MFE1_PSEA3</name>
<dbReference type="SUPFAM" id="SSF54495">
    <property type="entry name" value="UBC-like"/>
    <property type="match status" value="1"/>
</dbReference>